<organism evidence="9 10">
    <name type="scientific">Leptospira idonii</name>
    <dbReference type="NCBI Taxonomy" id="1193500"/>
    <lineage>
        <taxon>Bacteria</taxon>
        <taxon>Pseudomonadati</taxon>
        <taxon>Spirochaetota</taxon>
        <taxon>Spirochaetia</taxon>
        <taxon>Leptospirales</taxon>
        <taxon>Leptospiraceae</taxon>
        <taxon>Leptospira</taxon>
    </lineage>
</organism>
<evidence type="ECO:0000256" key="2">
    <source>
        <dbReference type="ARBA" id="ARBA00012973"/>
    </source>
</evidence>
<proteinExistence type="inferred from homology"/>
<comment type="pathway">
    <text evidence="1">Amino-acid biosynthesis; L-leucine biosynthesis; L-leucine from 3-methyl-2-oxobutanoate: step 1/4.</text>
</comment>
<comment type="similarity">
    <text evidence="7">Belongs to the alpha-IPM synthase/homocitrate synthase family.</text>
</comment>
<comment type="caution">
    <text evidence="9">The sequence shown here is derived from an EMBL/GenBank/DDBJ whole genome shotgun (WGS) entry which is preliminary data.</text>
</comment>
<dbReference type="InterPro" id="IPR000891">
    <property type="entry name" value="PYR_CT"/>
</dbReference>
<dbReference type="EMBL" id="RQHW01000010">
    <property type="protein sequence ID" value="TGN20611.1"/>
    <property type="molecule type" value="Genomic_DNA"/>
</dbReference>
<dbReference type="RefSeq" id="WP_135759098.1">
    <property type="nucleotide sequence ID" value="NZ_RQHW01000010.1"/>
</dbReference>
<protein>
    <recommendedName>
        <fullName evidence="2">2-isopropylmalate synthase</fullName>
        <ecNumber evidence="2">2.3.3.13</ecNumber>
    </recommendedName>
</protein>
<keyword evidence="4 7" id="KW-0808">Transferase</keyword>
<evidence type="ECO:0000256" key="1">
    <source>
        <dbReference type="ARBA" id="ARBA00004689"/>
    </source>
</evidence>
<name>A0A4R9M3Q5_9LEPT</name>
<dbReference type="PROSITE" id="PS00815">
    <property type="entry name" value="AIPM_HOMOCIT_SYNTH_1"/>
    <property type="match status" value="1"/>
</dbReference>
<sequence>MNTTQKRKVYVQDVTLRDGNQALKKPWTIREKEVVFDLLVDLNVDGIEIGFPSSNQTEFDATKLLAARAPKSISIAALTRANRNEIQTTWEALQHAANPRMHIVFPVSAFAIENVLKISYEQVLEKIYDSVSYARTLVGKDIQIQFSGEHFGDAMENLDFATKAFLTSIEAGANIINLPNTVERYRPMLFVDMVKHVVSRTPEGIRVSVHAHNDLGMATATTVESFYAGASQIEVALNGLGERAGNTNLYETAIALHQCGEDVGIRFHRIYPTAKRISELTNIPIGEKTPVIGEDIFSHRSGIHQDGVAKTVGKKKGAYRTFTPEFVGRNDEETISFTNQSGARAIRFLFEKEGISMREEEIQELFHKAKEVSSREGNREIGIEELSLWRKEIQPTADSGVL</sequence>
<dbReference type="SUPFAM" id="SSF51569">
    <property type="entry name" value="Aldolase"/>
    <property type="match status" value="1"/>
</dbReference>
<dbReference type="PANTHER" id="PTHR10277:SF9">
    <property type="entry name" value="2-ISOPROPYLMALATE SYNTHASE 1, CHLOROPLASTIC-RELATED"/>
    <property type="match status" value="1"/>
</dbReference>
<evidence type="ECO:0000313" key="10">
    <source>
        <dbReference type="Proteomes" id="UP000298058"/>
    </source>
</evidence>
<dbReference type="OrthoDB" id="9804858at2"/>
<keyword evidence="6" id="KW-0100">Branched-chain amino acid biosynthesis</keyword>
<dbReference type="InterPro" id="IPR054692">
    <property type="entry name" value="LeuA-like_post-cat"/>
</dbReference>
<evidence type="ECO:0000313" key="9">
    <source>
        <dbReference type="EMBL" id="TGN20611.1"/>
    </source>
</evidence>
<evidence type="ECO:0000256" key="6">
    <source>
        <dbReference type="ARBA" id="ARBA00023304"/>
    </source>
</evidence>
<dbReference type="Gene3D" id="1.10.238.260">
    <property type="match status" value="1"/>
</dbReference>
<feature type="domain" description="Pyruvate carboxyltransferase" evidence="8">
    <location>
        <begin position="9"/>
        <end position="271"/>
    </location>
</feature>
<dbReference type="PROSITE" id="PS00816">
    <property type="entry name" value="AIPM_HOMOCIT_SYNTH_2"/>
    <property type="match status" value="1"/>
</dbReference>
<dbReference type="AlphaFoldDB" id="A0A4R9M3Q5"/>
<dbReference type="InterPro" id="IPR002034">
    <property type="entry name" value="AIPM/Hcit_synth_CS"/>
</dbReference>
<dbReference type="PANTHER" id="PTHR10277">
    <property type="entry name" value="HOMOCITRATE SYNTHASE-RELATED"/>
    <property type="match status" value="1"/>
</dbReference>
<keyword evidence="3" id="KW-0028">Amino-acid biosynthesis</keyword>
<dbReference type="Gene3D" id="3.20.20.70">
    <property type="entry name" value="Aldolase class I"/>
    <property type="match status" value="1"/>
</dbReference>
<dbReference type="InterPro" id="IPR050073">
    <property type="entry name" value="2-IPM_HCS-like"/>
</dbReference>
<accession>A0A4R9M3Q5</accession>
<dbReference type="GO" id="GO:0003852">
    <property type="term" value="F:2-isopropylmalate synthase activity"/>
    <property type="evidence" value="ECO:0007669"/>
    <property type="project" value="UniProtKB-EC"/>
</dbReference>
<dbReference type="EC" id="2.3.3.13" evidence="2"/>
<reference evidence="9" key="1">
    <citation type="journal article" date="2019" name="PLoS Negl. Trop. Dis.">
        <title>Revisiting the worldwide diversity of Leptospira species in the environment.</title>
        <authorList>
            <person name="Vincent A.T."/>
            <person name="Schiettekatte O."/>
            <person name="Bourhy P."/>
            <person name="Veyrier F.J."/>
            <person name="Picardeau M."/>
        </authorList>
    </citation>
    <scope>NUCLEOTIDE SEQUENCE [LARGE SCALE GENOMIC DNA]</scope>
    <source>
        <strain evidence="9">201300427</strain>
    </source>
</reference>
<keyword evidence="5" id="KW-0464">Manganese</keyword>
<dbReference type="Pfam" id="PF22615">
    <property type="entry name" value="IPMS_D2"/>
    <property type="match status" value="1"/>
</dbReference>
<dbReference type="PROSITE" id="PS50991">
    <property type="entry name" value="PYR_CT"/>
    <property type="match status" value="1"/>
</dbReference>
<evidence type="ECO:0000256" key="7">
    <source>
        <dbReference type="RuleBase" id="RU003523"/>
    </source>
</evidence>
<dbReference type="Pfam" id="PF00682">
    <property type="entry name" value="HMGL-like"/>
    <property type="match status" value="1"/>
</dbReference>
<gene>
    <name evidence="9" type="ORF">EHS15_03200</name>
</gene>
<evidence type="ECO:0000256" key="4">
    <source>
        <dbReference type="ARBA" id="ARBA00022679"/>
    </source>
</evidence>
<evidence type="ECO:0000259" key="8">
    <source>
        <dbReference type="PROSITE" id="PS50991"/>
    </source>
</evidence>
<evidence type="ECO:0000256" key="5">
    <source>
        <dbReference type="ARBA" id="ARBA00023211"/>
    </source>
</evidence>
<evidence type="ECO:0000256" key="3">
    <source>
        <dbReference type="ARBA" id="ARBA00022605"/>
    </source>
</evidence>
<dbReference type="Proteomes" id="UP000298058">
    <property type="component" value="Unassembled WGS sequence"/>
</dbReference>
<dbReference type="GO" id="GO:0009098">
    <property type="term" value="P:L-leucine biosynthetic process"/>
    <property type="evidence" value="ECO:0007669"/>
    <property type="project" value="TreeGrafter"/>
</dbReference>
<keyword evidence="10" id="KW-1185">Reference proteome</keyword>
<dbReference type="NCBIfam" id="NF042434">
    <property type="entry name" value="IPMS_Lepto"/>
    <property type="match status" value="1"/>
</dbReference>
<dbReference type="InterPro" id="IPR013785">
    <property type="entry name" value="Aldolase_TIM"/>
</dbReference>
<dbReference type="InterPro" id="IPR054901">
    <property type="entry name" value="IPMS_Lepto"/>
</dbReference>